<feature type="region of interest" description="Disordered" evidence="1">
    <location>
        <begin position="41"/>
        <end position="74"/>
    </location>
</feature>
<reference evidence="2" key="1">
    <citation type="submission" date="2021-06" db="EMBL/GenBank/DDBJ databases">
        <authorList>
            <person name="Kallberg Y."/>
            <person name="Tangrot J."/>
            <person name="Rosling A."/>
        </authorList>
    </citation>
    <scope>NUCLEOTIDE SEQUENCE</scope>
    <source>
        <strain evidence="2">FL966</strain>
    </source>
</reference>
<evidence type="ECO:0000313" key="2">
    <source>
        <dbReference type="EMBL" id="CAG8663061.1"/>
    </source>
</evidence>
<proteinExistence type="predicted"/>
<keyword evidence="3" id="KW-1185">Reference proteome</keyword>
<comment type="caution">
    <text evidence="2">The sequence shown here is derived from an EMBL/GenBank/DDBJ whole genome shotgun (WGS) entry which is preliminary data.</text>
</comment>
<name>A0A9N9E314_9GLOM</name>
<gene>
    <name evidence="2" type="ORF">CPELLU_LOCUS9894</name>
</gene>
<evidence type="ECO:0000313" key="3">
    <source>
        <dbReference type="Proteomes" id="UP000789759"/>
    </source>
</evidence>
<dbReference type="AlphaFoldDB" id="A0A9N9E314"/>
<accession>A0A9N9E314</accession>
<organism evidence="2 3">
    <name type="scientific">Cetraspora pellucida</name>
    <dbReference type="NCBI Taxonomy" id="1433469"/>
    <lineage>
        <taxon>Eukaryota</taxon>
        <taxon>Fungi</taxon>
        <taxon>Fungi incertae sedis</taxon>
        <taxon>Mucoromycota</taxon>
        <taxon>Glomeromycotina</taxon>
        <taxon>Glomeromycetes</taxon>
        <taxon>Diversisporales</taxon>
        <taxon>Gigasporaceae</taxon>
        <taxon>Cetraspora</taxon>
    </lineage>
</organism>
<sequence>MFSEDLYDEILVELTKLVSDISPDDIKKLWVKKVLKESTSMQHSENLVETSRSNVSNKSIDTNSVEKQQIGISNEDSKKNKKKCVYIYGNCGKDGHHRSCCSNMK</sequence>
<dbReference type="Proteomes" id="UP000789759">
    <property type="component" value="Unassembled WGS sequence"/>
</dbReference>
<protein>
    <submittedName>
        <fullName evidence="2">17485_t:CDS:1</fullName>
    </submittedName>
</protein>
<dbReference type="OrthoDB" id="2484500at2759"/>
<evidence type="ECO:0000256" key="1">
    <source>
        <dbReference type="SAM" id="MobiDB-lite"/>
    </source>
</evidence>
<dbReference type="EMBL" id="CAJVQA010007869">
    <property type="protein sequence ID" value="CAG8663061.1"/>
    <property type="molecule type" value="Genomic_DNA"/>
</dbReference>